<dbReference type="GO" id="GO:0004252">
    <property type="term" value="F:serine-type endopeptidase activity"/>
    <property type="evidence" value="ECO:0007669"/>
    <property type="project" value="InterPro"/>
</dbReference>
<dbReference type="SUPFAM" id="SSF52743">
    <property type="entry name" value="Subtilisin-like"/>
    <property type="match status" value="1"/>
</dbReference>
<comment type="caution">
    <text evidence="2">The sequence shown here is derived from an EMBL/GenBank/DDBJ whole genome shotgun (WGS) entry which is preliminary data.</text>
</comment>
<evidence type="ECO:0008006" key="4">
    <source>
        <dbReference type="Google" id="ProtNLM"/>
    </source>
</evidence>
<feature type="region of interest" description="Disordered" evidence="1">
    <location>
        <begin position="158"/>
        <end position="199"/>
    </location>
</feature>
<dbReference type="InterPro" id="IPR036852">
    <property type="entry name" value="Peptidase_S8/S53_dom_sf"/>
</dbReference>
<evidence type="ECO:0000313" key="3">
    <source>
        <dbReference type="Proteomes" id="UP001487740"/>
    </source>
</evidence>
<accession>A0AAW0T7B2</accession>
<dbReference type="Gene3D" id="2.20.25.690">
    <property type="match status" value="2"/>
</dbReference>
<reference evidence="2 3" key="1">
    <citation type="submission" date="2023-03" db="EMBL/GenBank/DDBJ databases">
        <title>High-quality genome of Scylla paramamosain provides insights in environmental adaptation.</title>
        <authorList>
            <person name="Zhang L."/>
        </authorList>
    </citation>
    <scope>NUCLEOTIDE SEQUENCE [LARGE SCALE GENOMIC DNA]</scope>
    <source>
        <strain evidence="2">LZ_2023a</strain>
        <tissue evidence="2">Muscle</tissue>
    </source>
</reference>
<gene>
    <name evidence="2" type="ORF">O3P69_011399</name>
</gene>
<evidence type="ECO:0000256" key="1">
    <source>
        <dbReference type="SAM" id="MobiDB-lite"/>
    </source>
</evidence>
<organism evidence="2 3">
    <name type="scientific">Scylla paramamosain</name>
    <name type="common">Mud crab</name>
    <dbReference type="NCBI Taxonomy" id="85552"/>
    <lineage>
        <taxon>Eukaryota</taxon>
        <taxon>Metazoa</taxon>
        <taxon>Ecdysozoa</taxon>
        <taxon>Arthropoda</taxon>
        <taxon>Crustacea</taxon>
        <taxon>Multicrustacea</taxon>
        <taxon>Malacostraca</taxon>
        <taxon>Eumalacostraca</taxon>
        <taxon>Eucarida</taxon>
        <taxon>Decapoda</taxon>
        <taxon>Pleocyemata</taxon>
        <taxon>Brachyura</taxon>
        <taxon>Eubrachyura</taxon>
        <taxon>Portunoidea</taxon>
        <taxon>Portunidae</taxon>
        <taxon>Portuninae</taxon>
        <taxon>Scylla</taxon>
    </lineage>
</organism>
<dbReference type="Gene3D" id="6.10.250.3080">
    <property type="match status" value="1"/>
</dbReference>
<feature type="compositionally biased region" description="Gly residues" evidence="1">
    <location>
        <begin position="171"/>
        <end position="181"/>
    </location>
</feature>
<proteinExistence type="predicted"/>
<evidence type="ECO:0000313" key="2">
    <source>
        <dbReference type="EMBL" id="KAK8382821.1"/>
    </source>
</evidence>
<keyword evidence="3" id="KW-1185">Reference proteome</keyword>
<sequence>MASTTGALGDFPCWGLLPRKETGVMSFLSKNPNYDGRGVVIAIFDSGVDPGAPGLQVTTEGKVKVIDRIDGSGAGDVDTSTVVTPVDGTITGVTGRKLKIPETWVNPSGKYHIGVKGSFSLYPKQLRERMTKERKEKTWDPLHKELLAEAQRKVQAIENQKSNGSSSSGTNGNGSGGGGGNSSSSSSNLLEKLAKEDAESRVSQLNTLEKKYSDLGPAFDCVVYHDGTGVEGMH</sequence>
<dbReference type="Proteomes" id="UP001487740">
    <property type="component" value="Unassembled WGS sequence"/>
</dbReference>
<dbReference type="EMBL" id="JARAKH010000038">
    <property type="protein sequence ID" value="KAK8382821.1"/>
    <property type="molecule type" value="Genomic_DNA"/>
</dbReference>
<protein>
    <recommendedName>
        <fullName evidence="4">Tripeptidyl-peptidase 2</fullName>
    </recommendedName>
</protein>
<name>A0AAW0T7B2_SCYPA</name>
<dbReference type="GO" id="GO:0006508">
    <property type="term" value="P:proteolysis"/>
    <property type="evidence" value="ECO:0007669"/>
    <property type="project" value="InterPro"/>
</dbReference>
<dbReference type="AlphaFoldDB" id="A0AAW0T7B2"/>